<dbReference type="Gene3D" id="2.40.40.10">
    <property type="entry name" value="RlpA-like domain"/>
    <property type="match status" value="1"/>
</dbReference>
<dbReference type="PANTHER" id="PTHR31836">
    <property type="match status" value="1"/>
</dbReference>
<dbReference type="AlphaFoldDB" id="A0A4Y9ZYS5"/>
<dbReference type="STRING" id="135208.A0A4Y9ZYS5"/>
<evidence type="ECO:0000313" key="4">
    <source>
        <dbReference type="EMBL" id="TFY79340.1"/>
    </source>
</evidence>
<dbReference type="InterPro" id="IPR036908">
    <property type="entry name" value="RlpA-like_sf"/>
</dbReference>
<feature type="domain" description="RlpA-like protein double-psi beta-barrel" evidence="3">
    <location>
        <begin position="52"/>
        <end position="125"/>
    </location>
</feature>
<keyword evidence="5" id="KW-1185">Reference proteome</keyword>
<evidence type="ECO:0000259" key="3">
    <source>
        <dbReference type="Pfam" id="PF03330"/>
    </source>
</evidence>
<proteinExistence type="predicted"/>
<dbReference type="Proteomes" id="UP000298061">
    <property type="component" value="Unassembled WGS sequence"/>
</dbReference>
<dbReference type="Pfam" id="PF03330">
    <property type="entry name" value="DPBB_1"/>
    <property type="match status" value="1"/>
</dbReference>
<dbReference type="EMBL" id="SFCI01000518">
    <property type="protein sequence ID" value="TFY79340.1"/>
    <property type="molecule type" value="Genomic_DNA"/>
</dbReference>
<feature type="signal peptide" evidence="2">
    <location>
        <begin position="1"/>
        <end position="19"/>
    </location>
</feature>
<gene>
    <name evidence="4" type="ORF">EWM64_g4670</name>
</gene>
<name>A0A4Y9ZYS5_9AGAM</name>
<accession>A0A4Y9ZYS5</accession>
<dbReference type="PANTHER" id="PTHR31836:SF28">
    <property type="entry name" value="SRCR DOMAIN-CONTAINING PROTEIN-RELATED"/>
    <property type="match status" value="1"/>
</dbReference>
<comment type="caution">
    <text evidence="4">The sequence shown here is derived from an EMBL/GenBank/DDBJ whole genome shotgun (WGS) entry which is preliminary data.</text>
</comment>
<evidence type="ECO:0000256" key="2">
    <source>
        <dbReference type="SAM" id="SignalP"/>
    </source>
</evidence>
<protein>
    <recommendedName>
        <fullName evidence="3">RlpA-like protein double-psi beta-barrel domain-containing protein</fullName>
    </recommendedName>
</protein>
<feature type="chain" id="PRO_5021506552" description="RlpA-like protein double-psi beta-barrel domain-containing protein" evidence="2">
    <location>
        <begin position="20"/>
        <end position="129"/>
    </location>
</feature>
<sequence>MVALTYLSLFTLFSTLALAAPLQSRANSGQATFYVPGIGACGKTNAPTDMIAAVSGGLFDTFPGAGANPNTNPICTKQAKVTFKGKSVTVGIVDRCVACNQNDLDLSPSAFSQLADQSLGRIDMTWEFV</sequence>
<dbReference type="CDD" id="cd22191">
    <property type="entry name" value="DPBB_RlpA_EXP_N-like"/>
    <property type="match status" value="1"/>
</dbReference>
<reference evidence="4 5" key="1">
    <citation type="submission" date="2019-02" db="EMBL/GenBank/DDBJ databases">
        <title>Genome sequencing of the rare red list fungi Hericium alpestre (H. flagellum).</title>
        <authorList>
            <person name="Buettner E."/>
            <person name="Kellner H."/>
        </authorList>
    </citation>
    <scope>NUCLEOTIDE SEQUENCE [LARGE SCALE GENOMIC DNA]</scope>
    <source>
        <strain evidence="4 5">DSM 108284</strain>
    </source>
</reference>
<evidence type="ECO:0000313" key="5">
    <source>
        <dbReference type="Proteomes" id="UP000298061"/>
    </source>
</evidence>
<dbReference type="SUPFAM" id="SSF50685">
    <property type="entry name" value="Barwin-like endoglucanases"/>
    <property type="match status" value="1"/>
</dbReference>
<organism evidence="4 5">
    <name type="scientific">Hericium alpestre</name>
    <dbReference type="NCBI Taxonomy" id="135208"/>
    <lineage>
        <taxon>Eukaryota</taxon>
        <taxon>Fungi</taxon>
        <taxon>Dikarya</taxon>
        <taxon>Basidiomycota</taxon>
        <taxon>Agaricomycotina</taxon>
        <taxon>Agaricomycetes</taxon>
        <taxon>Russulales</taxon>
        <taxon>Hericiaceae</taxon>
        <taxon>Hericium</taxon>
    </lineage>
</organism>
<dbReference type="InterPro" id="IPR009009">
    <property type="entry name" value="RlpA-like_DPBB"/>
</dbReference>
<keyword evidence="1 2" id="KW-0732">Signal</keyword>
<evidence type="ECO:0000256" key="1">
    <source>
        <dbReference type="ARBA" id="ARBA00022729"/>
    </source>
</evidence>
<dbReference type="InterPro" id="IPR051477">
    <property type="entry name" value="Expansin_CellWall"/>
</dbReference>
<dbReference type="OrthoDB" id="623670at2759"/>